<proteinExistence type="predicted"/>
<name>A0A0S4XN28_9BACT</name>
<sequence>MTQNTIIKHSKKMMMMKRTRIKIINTLLIVDIGIVLFCYLAGERDWFLNSQVAYLSSLMVVLASIYSYAQMVKAGVENEIITTSNEELLEKIEDPHALYDDDTSHSEQVQNDEDEEKPISTIEAMKKNKAYVSFYRIGAYAILVLGLFYLQSIKIFHMPSYMFGLFLPPVLIAIVFYWGSKTSKDDNETY</sequence>
<gene>
    <name evidence="2" type="ORF">BN3087_410010</name>
</gene>
<feature type="transmembrane region" description="Helical" evidence="1">
    <location>
        <begin position="21"/>
        <end position="42"/>
    </location>
</feature>
<protein>
    <submittedName>
        <fullName evidence="2">Uncharacterized protein</fullName>
    </submittedName>
</protein>
<accession>A0A0S4XN28</accession>
<evidence type="ECO:0000313" key="2">
    <source>
        <dbReference type="EMBL" id="CUV65679.1"/>
    </source>
</evidence>
<feature type="transmembrane region" description="Helical" evidence="1">
    <location>
        <begin position="158"/>
        <end position="178"/>
    </location>
</feature>
<keyword evidence="1" id="KW-1133">Transmembrane helix</keyword>
<dbReference type="AlphaFoldDB" id="A0A0S4XN28"/>
<keyword evidence="1" id="KW-0812">Transmembrane</keyword>
<evidence type="ECO:0000256" key="1">
    <source>
        <dbReference type="SAM" id="Phobius"/>
    </source>
</evidence>
<reference evidence="2" key="1">
    <citation type="submission" date="2015-11" db="EMBL/GenBank/DDBJ databases">
        <authorList>
            <person name="Zhang Y."/>
            <person name="Guo Z."/>
        </authorList>
    </citation>
    <scope>NUCLEOTIDE SEQUENCE</scope>
    <source>
        <strain evidence="2">BN30871</strain>
    </source>
</reference>
<feature type="transmembrane region" description="Helical" evidence="1">
    <location>
        <begin position="48"/>
        <end position="69"/>
    </location>
</feature>
<feature type="transmembrane region" description="Helical" evidence="1">
    <location>
        <begin position="134"/>
        <end position="152"/>
    </location>
</feature>
<organism evidence="2">
    <name type="scientific">Sulfurovum sp. enrichment culture clone C5</name>
    <dbReference type="NCBI Taxonomy" id="497650"/>
    <lineage>
        <taxon>Bacteria</taxon>
        <taxon>Pseudomonadati</taxon>
        <taxon>Campylobacterota</taxon>
        <taxon>Epsilonproteobacteria</taxon>
        <taxon>Campylobacterales</taxon>
        <taxon>Sulfurovaceae</taxon>
        <taxon>Sulfurovum</taxon>
        <taxon>environmental samples</taxon>
    </lineage>
</organism>
<dbReference type="EMBL" id="FAXN01000042">
    <property type="protein sequence ID" value="CUV65679.1"/>
    <property type="molecule type" value="Genomic_DNA"/>
</dbReference>
<keyword evidence="1" id="KW-0472">Membrane</keyword>